<dbReference type="PROSITE" id="PS50943">
    <property type="entry name" value="HTH_CROC1"/>
    <property type="match status" value="1"/>
</dbReference>
<evidence type="ECO:0000259" key="1">
    <source>
        <dbReference type="PROSITE" id="PS50943"/>
    </source>
</evidence>
<dbReference type="CDD" id="cd00093">
    <property type="entry name" value="HTH_XRE"/>
    <property type="match status" value="1"/>
</dbReference>
<protein>
    <submittedName>
        <fullName evidence="2">Transcriptional regulator</fullName>
    </submittedName>
</protein>
<dbReference type="AlphaFoldDB" id="Q2L076"/>
<sequence length="131" mass="14737">VNTFSDRLREARVLRGYTQQSLARVAGLSQSAIASYESGRRQSSRAMRQLARVLRVRLDWLETGQGPRDASPSFLLQDATSYCIEEAQLQILQPHERSILEQLIRTYITACIDHAHRAAASKKKPADEAGR</sequence>
<dbReference type="SUPFAM" id="SSF47413">
    <property type="entry name" value="lambda repressor-like DNA-binding domains"/>
    <property type="match status" value="1"/>
</dbReference>
<feature type="non-terminal residue" evidence="2">
    <location>
        <position position="1"/>
    </location>
</feature>
<accession>Q2L076</accession>
<feature type="domain" description="HTH cro/C1-type" evidence="1">
    <location>
        <begin position="8"/>
        <end position="61"/>
    </location>
</feature>
<dbReference type="InterPro" id="IPR010982">
    <property type="entry name" value="Lambda_DNA-bd_dom_sf"/>
</dbReference>
<gene>
    <name evidence="2" type="ordered locus">BAV0253</name>
</gene>
<dbReference type="EMBL" id="AM167904">
    <property type="protein sequence ID" value="CAJ47858.1"/>
    <property type="molecule type" value="Genomic_DNA"/>
</dbReference>
<reference evidence="2 3" key="1">
    <citation type="journal article" date="2006" name="J. Bacteriol.">
        <title>Comparison of the genome sequence of the poultry pathogen Bordetella avium with those of B. bronchiseptica, B. pertussis, and B. parapertussis reveals extensive diversity in surface structures associated with host interaction.</title>
        <authorList>
            <person name="Sebaihia M."/>
            <person name="Preston A."/>
            <person name="Maskell D.J."/>
            <person name="Kuzmiak H."/>
            <person name="Connell T.D."/>
            <person name="King N.D."/>
            <person name="Orndorff P.E."/>
            <person name="Miyamoto D.M."/>
            <person name="Thomson N.R."/>
            <person name="Harris D."/>
            <person name="Goble A."/>
            <person name="Lord A."/>
            <person name="Murphy L."/>
            <person name="Quail M.A."/>
            <person name="Rutter S."/>
            <person name="Squares R."/>
            <person name="Squares S."/>
            <person name="Woodward J."/>
            <person name="Parkhill J."/>
            <person name="Temple L.M."/>
        </authorList>
    </citation>
    <scope>NUCLEOTIDE SEQUENCE [LARGE SCALE GENOMIC DNA]</scope>
    <source>
        <strain evidence="2 3">197N</strain>
    </source>
</reference>
<dbReference type="Gene3D" id="1.10.260.40">
    <property type="entry name" value="lambda repressor-like DNA-binding domains"/>
    <property type="match status" value="1"/>
</dbReference>
<dbReference type="STRING" id="360910.BAV0253"/>
<dbReference type="Proteomes" id="UP000001977">
    <property type="component" value="Chromosome"/>
</dbReference>
<proteinExistence type="predicted"/>
<dbReference type="GO" id="GO:0003677">
    <property type="term" value="F:DNA binding"/>
    <property type="evidence" value="ECO:0007669"/>
    <property type="project" value="InterPro"/>
</dbReference>
<organism evidence="2 3">
    <name type="scientific">Bordetella avium (strain 197N)</name>
    <dbReference type="NCBI Taxonomy" id="360910"/>
    <lineage>
        <taxon>Bacteria</taxon>
        <taxon>Pseudomonadati</taxon>
        <taxon>Pseudomonadota</taxon>
        <taxon>Betaproteobacteria</taxon>
        <taxon>Burkholderiales</taxon>
        <taxon>Alcaligenaceae</taxon>
        <taxon>Bordetella</taxon>
    </lineage>
</organism>
<dbReference type="InterPro" id="IPR001387">
    <property type="entry name" value="Cro/C1-type_HTH"/>
</dbReference>
<evidence type="ECO:0000313" key="2">
    <source>
        <dbReference type="EMBL" id="CAJ47858.1"/>
    </source>
</evidence>
<dbReference type="eggNOG" id="COG1396">
    <property type="taxonomic scope" value="Bacteria"/>
</dbReference>
<keyword evidence="3" id="KW-1185">Reference proteome</keyword>
<name>Q2L076_BORA1</name>
<evidence type="ECO:0000313" key="3">
    <source>
        <dbReference type="Proteomes" id="UP000001977"/>
    </source>
</evidence>
<dbReference type="KEGG" id="bav:BAV0253"/>
<dbReference type="HOGENOM" id="CLU_155736_0_0_4"/>
<dbReference type="SMART" id="SM00530">
    <property type="entry name" value="HTH_XRE"/>
    <property type="match status" value="1"/>
</dbReference>
<dbReference type="Pfam" id="PF01381">
    <property type="entry name" value="HTH_3"/>
    <property type="match status" value="1"/>
</dbReference>